<keyword evidence="3" id="KW-0597">Phosphoprotein</keyword>
<dbReference type="Gene3D" id="3.30.565.10">
    <property type="entry name" value="Histidine kinase-like ATPase, C-terminal domain"/>
    <property type="match status" value="1"/>
</dbReference>
<name>G0V414_9CLOT</name>
<feature type="domain" description="Histidine kinase" evidence="9">
    <location>
        <begin position="1"/>
        <end position="106"/>
    </location>
</feature>
<evidence type="ECO:0000256" key="3">
    <source>
        <dbReference type="ARBA" id="ARBA00022553"/>
    </source>
</evidence>
<protein>
    <recommendedName>
        <fullName evidence="2">histidine kinase</fullName>
        <ecNumber evidence="2">2.7.13.3</ecNumber>
    </recommendedName>
</protein>
<evidence type="ECO:0000313" key="11">
    <source>
        <dbReference type="Proteomes" id="UP000007652"/>
    </source>
</evidence>
<evidence type="ECO:0000256" key="4">
    <source>
        <dbReference type="ARBA" id="ARBA00022679"/>
    </source>
</evidence>
<sequence length="151" mass="16944">MREISLHIMDIVENSINADATLIEIEIKENINDNLLTVKIKDNGKGIPKDMLQSITDPFVTSRTTRKVGLGLSLFEATCRACNGFLKVSSEVSKGTEVVAVMQHDHIDRPPMGRIEETIVSCLLNPKIDFVYTHNINGKLFSIDTREIKKF</sequence>
<proteinExistence type="predicted"/>
<dbReference type="Proteomes" id="UP000007652">
    <property type="component" value="Unassembled WGS sequence"/>
</dbReference>
<organism evidence="10 11">
    <name type="scientific">Caloramator australicus RC3</name>
    <dbReference type="NCBI Taxonomy" id="857293"/>
    <lineage>
        <taxon>Bacteria</taxon>
        <taxon>Bacillati</taxon>
        <taxon>Bacillota</taxon>
        <taxon>Clostridia</taxon>
        <taxon>Eubacteriales</taxon>
        <taxon>Clostridiaceae</taxon>
        <taxon>Caloramator</taxon>
    </lineage>
</organism>
<dbReference type="PRINTS" id="PR00344">
    <property type="entry name" value="BCTRLSENSOR"/>
</dbReference>
<dbReference type="InterPro" id="IPR004358">
    <property type="entry name" value="Sig_transdc_His_kin-like_C"/>
</dbReference>
<keyword evidence="11" id="KW-1185">Reference proteome</keyword>
<evidence type="ECO:0000256" key="2">
    <source>
        <dbReference type="ARBA" id="ARBA00012438"/>
    </source>
</evidence>
<dbReference type="PANTHER" id="PTHR43065">
    <property type="entry name" value="SENSOR HISTIDINE KINASE"/>
    <property type="match status" value="1"/>
</dbReference>
<dbReference type="InterPro" id="IPR005467">
    <property type="entry name" value="His_kinase_dom"/>
</dbReference>
<dbReference type="CDD" id="cd00075">
    <property type="entry name" value="HATPase"/>
    <property type="match status" value="1"/>
</dbReference>
<evidence type="ECO:0000256" key="8">
    <source>
        <dbReference type="ARBA" id="ARBA00023012"/>
    </source>
</evidence>
<dbReference type="GO" id="GO:0000160">
    <property type="term" value="P:phosphorelay signal transduction system"/>
    <property type="evidence" value="ECO:0007669"/>
    <property type="project" value="UniProtKB-KW"/>
</dbReference>
<dbReference type="Pfam" id="PF02518">
    <property type="entry name" value="HATPase_c"/>
    <property type="match status" value="1"/>
</dbReference>
<reference evidence="10 11" key="1">
    <citation type="journal article" date="2011" name="J. Bacteriol.">
        <title>Draft genome sequence of Caloramator australicus strain RC3T, a thermoanaerobe from the Great Artesian Basin of Australia.</title>
        <authorList>
            <person name="Ogg C.D."/>
            <person name="Patel B.K.C."/>
        </authorList>
    </citation>
    <scope>NUCLEOTIDE SEQUENCE [LARGE SCALE GENOMIC DNA]</scope>
    <source>
        <strain evidence="10 11">RC3</strain>
    </source>
</reference>
<dbReference type="GO" id="GO:0005524">
    <property type="term" value="F:ATP binding"/>
    <property type="evidence" value="ECO:0007669"/>
    <property type="project" value="UniProtKB-KW"/>
</dbReference>
<dbReference type="SUPFAM" id="SSF55874">
    <property type="entry name" value="ATPase domain of HSP90 chaperone/DNA topoisomerase II/histidine kinase"/>
    <property type="match status" value="1"/>
</dbReference>
<keyword evidence="5" id="KW-0547">Nucleotide-binding</keyword>
<dbReference type="EC" id="2.7.13.3" evidence="2"/>
<dbReference type="RefSeq" id="WP_008907577.1">
    <property type="nucleotide sequence ID" value="NZ_CAKP01000007.1"/>
</dbReference>
<dbReference type="PANTHER" id="PTHR43065:SF10">
    <property type="entry name" value="PEROXIDE STRESS-ACTIVATED HISTIDINE KINASE MAK3"/>
    <property type="match status" value="1"/>
</dbReference>
<accession>G0V414</accession>
<evidence type="ECO:0000256" key="1">
    <source>
        <dbReference type="ARBA" id="ARBA00000085"/>
    </source>
</evidence>
<dbReference type="AlphaFoldDB" id="G0V414"/>
<evidence type="ECO:0000259" key="9">
    <source>
        <dbReference type="PROSITE" id="PS50109"/>
    </source>
</evidence>
<dbReference type="InterPro" id="IPR036890">
    <property type="entry name" value="HATPase_C_sf"/>
</dbReference>
<evidence type="ECO:0000256" key="5">
    <source>
        <dbReference type="ARBA" id="ARBA00022741"/>
    </source>
</evidence>
<dbReference type="InterPro" id="IPR003594">
    <property type="entry name" value="HATPase_dom"/>
</dbReference>
<dbReference type="eggNOG" id="COG4191">
    <property type="taxonomic scope" value="Bacteria"/>
</dbReference>
<dbReference type="PROSITE" id="PS50109">
    <property type="entry name" value="HIS_KIN"/>
    <property type="match status" value="1"/>
</dbReference>
<evidence type="ECO:0000313" key="10">
    <source>
        <dbReference type="EMBL" id="CCC57854.1"/>
    </source>
</evidence>
<keyword evidence="8" id="KW-0902">Two-component regulatory system</keyword>
<comment type="catalytic activity">
    <reaction evidence="1">
        <text>ATP + protein L-histidine = ADP + protein N-phospho-L-histidine.</text>
        <dbReference type="EC" id="2.7.13.3"/>
    </reaction>
</comment>
<dbReference type="EMBL" id="CAKP01000007">
    <property type="protein sequence ID" value="CCC57854.1"/>
    <property type="molecule type" value="Genomic_DNA"/>
</dbReference>
<keyword evidence="4" id="KW-0808">Transferase</keyword>
<dbReference type="STRING" id="857293.CAAU_0205"/>
<keyword evidence="7" id="KW-0067">ATP-binding</keyword>
<dbReference type="GO" id="GO:0004673">
    <property type="term" value="F:protein histidine kinase activity"/>
    <property type="evidence" value="ECO:0007669"/>
    <property type="project" value="UniProtKB-EC"/>
</dbReference>
<evidence type="ECO:0000256" key="7">
    <source>
        <dbReference type="ARBA" id="ARBA00022840"/>
    </source>
</evidence>
<evidence type="ECO:0000256" key="6">
    <source>
        <dbReference type="ARBA" id="ARBA00022777"/>
    </source>
</evidence>
<gene>
    <name evidence="10" type="ORF">CAAU_0205</name>
</gene>
<keyword evidence="6 10" id="KW-0418">Kinase</keyword>
<comment type="caution">
    <text evidence="10">The sequence shown here is derived from an EMBL/GenBank/DDBJ whole genome shotgun (WGS) entry which is preliminary data.</text>
</comment>